<comment type="caution">
    <text evidence="1">The sequence shown here is derived from an EMBL/GenBank/DDBJ whole genome shotgun (WGS) entry which is preliminary data.</text>
</comment>
<evidence type="ECO:0000313" key="2">
    <source>
        <dbReference type="Proteomes" id="UP001144297"/>
    </source>
</evidence>
<dbReference type="EMBL" id="BSDX01000001">
    <property type="protein sequence ID" value="GLI52883.1"/>
    <property type="molecule type" value="Genomic_DNA"/>
</dbReference>
<evidence type="ECO:0000313" key="1">
    <source>
        <dbReference type="EMBL" id="GLI52883.1"/>
    </source>
</evidence>
<name>A0A9W6GCX1_9BACT</name>
<dbReference type="Proteomes" id="UP001144297">
    <property type="component" value="Unassembled WGS sequence"/>
</dbReference>
<keyword evidence="2" id="KW-1185">Reference proteome</keyword>
<accession>A0A9W6GCX1</accession>
<proteinExistence type="predicted"/>
<sequence>MEKLLELAKKIQSLLRDFYLAGGTAIMFKYNHRESIDLDFFKETPFSFNRLSIKIRKSFNVQSEERFVDNIDFYIEDVKVSFVFFPFKNLLPIEKFKEIKKASDYDIFLNKIYSAGRRVDPKDPFDAAFLYNIYQWDKVKVEEDFTVKFPNQSYKIYLGALLNFEDYGQLPQWVKETLLKLL</sequence>
<organism evidence="1 2">
    <name type="scientific">Thermodesulfovibrio yellowstonii</name>
    <dbReference type="NCBI Taxonomy" id="28262"/>
    <lineage>
        <taxon>Bacteria</taxon>
        <taxon>Pseudomonadati</taxon>
        <taxon>Nitrospirota</taxon>
        <taxon>Thermodesulfovibrionia</taxon>
        <taxon>Thermodesulfovibrionales</taxon>
        <taxon>Thermodesulfovibrionaceae</taxon>
        <taxon>Thermodesulfovibrio</taxon>
    </lineage>
</organism>
<gene>
    <name evidence="1" type="ORF">TISLANDTSLP1_05760</name>
</gene>
<reference evidence="1" key="1">
    <citation type="submission" date="2022-12" db="EMBL/GenBank/DDBJ databases">
        <title>Reference genome sequencing for broad-spectrum identification of bacterial and archaeal isolates by mass spectrometry.</title>
        <authorList>
            <person name="Sekiguchi Y."/>
            <person name="Tourlousse D.M."/>
        </authorList>
    </citation>
    <scope>NUCLEOTIDE SEQUENCE</scope>
    <source>
        <strain evidence="1">TSL-P1</strain>
    </source>
</reference>
<dbReference type="Pfam" id="PF08843">
    <property type="entry name" value="AbiEii"/>
    <property type="match status" value="1"/>
</dbReference>
<protein>
    <recommendedName>
        <fullName evidence="3">Nucleotidyl transferase AbiEii/AbiGii toxin family protein</fullName>
    </recommendedName>
</protein>
<dbReference type="AlphaFoldDB" id="A0A9W6GCX1"/>
<evidence type="ECO:0008006" key="3">
    <source>
        <dbReference type="Google" id="ProtNLM"/>
    </source>
</evidence>
<dbReference type="InterPro" id="IPR014942">
    <property type="entry name" value="AbiEii"/>
</dbReference>